<dbReference type="STRING" id="497964.CfE428DRAFT_4775"/>
<dbReference type="PANTHER" id="PTHR34351">
    <property type="entry name" value="SLR1927 PROTEIN-RELATED"/>
    <property type="match status" value="1"/>
</dbReference>
<keyword evidence="1" id="KW-1133">Transmembrane helix</keyword>
<feature type="transmembrane region" description="Helical" evidence="1">
    <location>
        <begin position="15"/>
        <end position="32"/>
    </location>
</feature>
<dbReference type="EMBL" id="ABVL01000017">
    <property type="protein sequence ID" value="EDY17736.1"/>
    <property type="molecule type" value="Genomic_DNA"/>
</dbReference>
<feature type="transmembrane region" description="Helical" evidence="1">
    <location>
        <begin position="39"/>
        <end position="59"/>
    </location>
</feature>
<dbReference type="eggNOG" id="COG1721">
    <property type="taxonomic scope" value="Bacteria"/>
</dbReference>
<reference evidence="2 3" key="1">
    <citation type="journal article" date="2011" name="J. Bacteriol.">
        <title>Genome sequence of Chthoniobacter flavus Ellin428, an aerobic heterotrophic soil bacterium.</title>
        <authorList>
            <person name="Kant R."/>
            <person name="van Passel M.W."/>
            <person name="Palva A."/>
            <person name="Lucas S."/>
            <person name="Lapidus A."/>
            <person name="Glavina Del Rio T."/>
            <person name="Dalin E."/>
            <person name="Tice H."/>
            <person name="Bruce D."/>
            <person name="Goodwin L."/>
            <person name="Pitluck S."/>
            <person name="Larimer F.W."/>
            <person name="Land M.L."/>
            <person name="Hauser L."/>
            <person name="Sangwan P."/>
            <person name="de Vos W.M."/>
            <person name="Janssen P.H."/>
            <person name="Smidt H."/>
        </authorList>
    </citation>
    <scope>NUCLEOTIDE SEQUENCE [LARGE SCALE GENOMIC DNA]</scope>
    <source>
        <strain evidence="2 3">Ellin428</strain>
    </source>
</reference>
<comment type="caution">
    <text evidence="2">The sequence shown here is derived from an EMBL/GenBank/DDBJ whole genome shotgun (WGS) entry which is preliminary data.</text>
</comment>
<evidence type="ECO:0000256" key="1">
    <source>
        <dbReference type="SAM" id="Phobius"/>
    </source>
</evidence>
<evidence type="ECO:0000313" key="3">
    <source>
        <dbReference type="Proteomes" id="UP000005824"/>
    </source>
</evidence>
<proteinExistence type="predicted"/>
<dbReference type="PANTHER" id="PTHR34351:SF1">
    <property type="entry name" value="SLR1927 PROTEIN"/>
    <property type="match status" value="1"/>
</dbReference>
<dbReference type="Proteomes" id="UP000005824">
    <property type="component" value="Unassembled WGS sequence"/>
</dbReference>
<name>B4D785_9BACT</name>
<dbReference type="AlphaFoldDB" id="B4D785"/>
<gene>
    <name evidence="2" type="ORF">CfE428DRAFT_4775</name>
</gene>
<accession>B4D785</accession>
<sequence length="300" mass="32809">MESAPTDRVWVWPNGRTLGLAAVLVAMCYAGASQSNGAAYLLCFILTSLAIVSLVHAWANLHGLGASVESIPPVFAGDDVSVPVVLTARKGGSHFGVLVSVSDGAPSAHEGAVVPESPSRLEVRFPSPARGHYRVIPLRITSDYPLGFFTARRRIKVAHEFYVYPTPHGDLPFPLTVAPTRQPRDGVRHEGDDFGGTRLWRPGESQRHIDWKAAARNPVLLTKQWTGETDEILYLDWATLPGLDTETRISQLARWVVTAERGFETYELRLPGKIVRASRGESHFHACLRALASFESPAAN</sequence>
<keyword evidence="3" id="KW-1185">Reference proteome</keyword>
<dbReference type="RefSeq" id="WP_006982096.1">
    <property type="nucleotide sequence ID" value="NZ_ABVL01000017.1"/>
</dbReference>
<keyword evidence="1" id="KW-0812">Transmembrane</keyword>
<dbReference type="InParanoid" id="B4D785"/>
<evidence type="ECO:0000313" key="2">
    <source>
        <dbReference type="EMBL" id="EDY17736.1"/>
    </source>
</evidence>
<keyword evidence="1" id="KW-0472">Membrane</keyword>
<organism evidence="2 3">
    <name type="scientific">Chthoniobacter flavus Ellin428</name>
    <dbReference type="NCBI Taxonomy" id="497964"/>
    <lineage>
        <taxon>Bacteria</taxon>
        <taxon>Pseudomonadati</taxon>
        <taxon>Verrucomicrobiota</taxon>
        <taxon>Spartobacteria</taxon>
        <taxon>Chthoniobacterales</taxon>
        <taxon>Chthoniobacteraceae</taxon>
        <taxon>Chthoniobacter</taxon>
    </lineage>
</organism>
<protein>
    <submittedName>
        <fullName evidence="2">Uncharacterized protein</fullName>
    </submittedName>
</protein>